<dbReference type="Proteomes" id="UP001257909">
    <property type="component" value="Unassembled WGS sequence"/>
</dbReference>
<gene>
    <name evidence="1" type="ORF">J2W69_001779</name>
</gene>
<name>A0ABU1VYP4_9GAMM</name>
<proteinExistence type="predicted"/>
<reference evidence="1 2" key="1">
    <citation type="submission" date="2023-07" db="EMBL/GenBank/DDBJ databases">
        <title>Sorghum-associated microbial communities from plants grown in Nebraska, USA.</title>
        <authorList>
            <person name="Schachtman D."/>
        </authorList>
    </citation>
    <scope>NUCLEOTIDE SEQUENCE [LARGE SCALE GENOMIC DNA]</scope>
    <source>
        <strain evidence="1 2">4138</strain>
    </source>
</reference>
<sequence>MLLNLQANGTVTLAALPNQQAQDVYRLVLKLRPE</sequence>
<protein>
    <submittedName>
        <fullName evidence="1">Uncharacterized protein</fullName>
    </submittedName>
</protein>
<accession>A0ABU1VYP4</accession>
<keyword evidence="2" id="KW-1185">Reference proteome</keyword>
<evidence type="ECO:0000313" key="2">
    <source>
        <dbReference type="Proteomes" id="UP001257909"/>
    </source>
</evidence>
<evidence type="ECO:0000313" key="1">
    <source>
        <dbReference type="EMBL" id="MDR7120841.1"/>
    </source>
</evidence>
<organism evidence="1 2">
    <name type="scientific">Rheinheimera soli</name>
    <dbReference type="NCBI Taxonomy" id="443616"/>
    <lineage>
        <taxon>Bacteria</taxon>
        <taxon>Pseudomonadati</taxon>
        <taxon>Pseudomonadota</taxon>
        <taxon>Gammaproteobacteria</taxon>
        <taxon>Chromatiales</taxon>
        <taxon>Chromatiaceae</taxon>
        <taxon>Rheinheimera</taxon>
    </lineage>
</organism>
<comment type="caution">
    <text evidence="1">The sequence shown here is derived from an EMBL/GenBank/DDBJ whole genome shotgun (WGS) entry which is preliminary data.</text>
</comment>
<dbReference type="EMBL" id="JAVDWR010000004">
    <property type="protein sequence ID" value="MDR7120841.1"/>
    <property type="molecule type" value="Genomic_DNA"/>
</dbReference>